<dbReference type="GO" id="GO:0030288">
    <property type="term" value="C:outer membrane-bounded periplasmic space"/>
    <property type="evidence" value="ECO:0007669"/>
    <property type="project" value="TreeGrafter"/>
</dbReference>
<proteinExistence type="predicted"/>
<gene>
    <name evidence="3" type="ORF">GGC33_06590</name>
</gene>
<feature type="domain" description="GUN4 N-terminal ARM-like repeat" evidence="2">
    <location>
        <begin position="2"/>
        <end position="76"/>
    </location>
</feature>
<dbReference type="RefSeq" id="WP_155083484.1">
    <property type="nucleotide sequence ID" value="NZ_WMIA01000006.1"/>
</dbReference>
<evidence type="ECO:0000259" key="2">
    <source>
        <dbReference type="Pfam" id="PF16416"/>
    </source>
</evidence>
<dbReference type="Gene3D" id="1.25.40.620">
    <property type="match status" value="1"/>
</dbReference>
<dbReference type="SUPFAM" id="SSF48371">
    <property type="entry name" value="ARM repeat"/>
    <property type="match status" value="1"/>
</dbReference>
<evidence type="ECO:0000259" key="1">
    <source>
        <dbReference type="Pfam" id="PF05419"/>
    </source>
</evidence>
<dbReference type="PANTHER" id="PTHR34800">
    <property type="entry name" value="TETRAPYRROLE-BINDING PROTEIN, CHLOROPLASTIC"/>
    <property type="match status" value="1"/>
</dbReference>
<organism evidence="3 4">
    <name type="scientific">Cyanobacterium aponinum 0216</name>
    <dbReference type="NCBI Taxonomy" id="2676140"/>
    <lineage>
        <taxon>Bacteria</taxon>
        <taxon>Bacillati</taxon>
        <taxon>Cyanobacteriota</taxon>
        <taxon>Cyanophyceae</taxon>
        <taxon>Oscillatoriophycideae</taxon>
        <taxon>Chroococcales</taxon>
        <taxon>Geminocystaceae</taxon>
        <taxon>Cyanobacterium</taxon>
    </lineage>
</organism>
<feature type="domain" description="GUN4-like" evidence="1">
    <location>
        <begin position="84"/>
        <end position="223"/>
    </location>
</feature>
<dbReference type="AlphaFoldDB" id="A0A844GUP4"/>
<sequence length="227" mass="26745">MNELETLKDKFTKTSDKNKIALIDEIVEKGEENYQFLRDFLLSNTEEISPLKGKIYQVLKHSNHPENETFLNQHFPQGIVQLSSEKNIDYSELQELLIAKKYQEADSLTRVKLCELAGETAIRRKWVYFTEVEKFPETDLLTIDTLWQTYSEGKFGYQIQRQLWLSLGKDYTQLWTKLKWKSGNKWTKYPQEFIWDLSAPIGHLPLSNQLRGVRVMDALLSHPAWQK</sequence>
<comment type="caution">
    <text evidence="3">The sequence shown here is derived from an EMBL/GenBank/DDBJ whole genome shotgun (WGS) entry which is preliminary data.</text>
</comment>
<evidence type="ECO:0000313" key="4">
    <source>
        <dbReference type="Proteomes" id="UP000437131"/>
    </source>
</evidence>
<dbReference type="Pfam" id="PF16416">
    <property type="entry name" value="GUN4_N"/>
    <property type="match status" value="1"/>
</dbReference>
<dbReference type="Gene3D" id="1.10.10.1770">
    <property type="entry name" value="Gun4-like"/>
    <property type="match status" value="1"/>
</dbReference>
<accession>A0A844GUP4</accession>
<dbReference type="InterPro" id="IPR032192">
    <property type="entry name" value="GUN4_N"/>
</dbReference>
<protein>
    <submittedName>
        <fullName evidence="3">GUN4 domain-containing protein</fullName>
    </submittedName>
</protein>
<dbReference type="EMBL" id="WMIA01000006">
    <property type="protein sequence ID" value="MTF38589.1"/>
    <property type="molecule type" value="Genomic_DNA"/>
</dbReference>
<dbReference type="Proteomes" id="UP000437131">
    <property type="component" value="Unassembled WGS sequence"/>
</dbReference>
<name>A0A844GUP4_9CHRO</name>
<dbReference type="PANTHER" id="PTHR34800:SF1">
    <property type="entry name" value="TETRAPYRROLE-BINDING PROTEIN, CHLOROPLASTIC"/>
    <property type="match status" value="1"/>
</dbReference>
<reference evidence="3 4" key="1">
    <citation type="submission" date="2019-11" db="EMBL/GenBank/DDBJ databases">
        <title>Isolation of a new High Light Tolerant Cyanobacteria.</title>
        <authorList>
            <person name="Dobson Z."/>
            <person name="Vaughn N."/>
            <person name="Vaughn M."/>
            <person name="Fromme P."/>
            <person name="Mazor Y."/>
        </authorList>
    </citation>
    <scope>NUCLEOTIDE SEQUENCE [LARGE SCALE GENOMIC DNA]</scope>
    <source>
        <strain evidence="3 4">0216</strain>
    </source>
</reference>
<evidence type="ECO:0000313" key="3">
    <source>
        <dbReference type="EMBL" id="MTF38589.1"/>
    </source>
</evidence>
<dbReference type="InterPro" id="IPR008629">
    <property type="entry name" value="GUN4-like"/>
</dbReference>
<dbReference type="InterPro" id="IPR037215">
    <property type="entry name" value="GUN4-like_sf"/>
</dbReference>
<dbReference type="GO" id="GO:0046906">
    <property type="term" value="F:tetrapyrrole binding"/>
    <property type="evidence" value="ECO:0007669"/>
    <property type="project" value="TreeGrafter"/>
</dbReference>
<dbReference type="CDD" id="cd16383">
    <property type="entry name" value="GUN4"/>
    <property type="match status" value="1"/>
</dbReference>
<dbReference type="InterPro" id="IPR016024">
    <property type="entry name" value="ARM-type_fold"/>
</dbReference>
<dbReference type="Pfam" id="PF05419">
    <property type="entry name" value="GUN4"/>
    <property type="match status" value="1"/>
</dbReference>
<dbReference type="SUPFAM" id="SSF140869">
    <property type="entry name" value="GUN4-like"/>
    <property type="match status" value="1"/>
</dbReference>